<keyword evidence="5 8" id="KW-0812">Transmembrane</keyword>
<feature type="transmembrane region" description="Helical" evidence="8">
    <location>
        <begin position="139"/>
        <end position="160"/>
    </location>
</feature>
<feature type="transmembrane region" description="Helical" evidence="8">
    <location>
        <begin position="166"/>
        <end position="188"/>
    </location>
</feature>
<comment type="subcellular location">
    <subcellularLocation>
        <location evidence="1">Cell membrane</location>
        <topology evidence="1">Multi-pass membrane protein</topology>
    </subcellularLocation>
</comment>
<name>A0A2S5GDR7_9BACL</name>
<protein>
    <submittedName>
        <fullName evidence="10">MFS transporter</fullName>
    </submittedName>
</protein>
<dbReference type="RefSeq" id="WP_104057782.1">
    <property type="nucleotide sequence ID" value="NZ_PREZ01000003.1"/>
</dbReference>
<evidence type="ECO:0000259" key="9">
    <source>
        <dbReference type="PROSITE" id="PS50850"/>
    </source>
</evidence>
<comment type="similarity">
    <text evidence="2">Belongs to the major facilitator superfamily.</text>
</comment>
<feature type="transmembrane region" description="Helical" evidence="8">
    <location>
        <begin position="307"/>
        <end position="330"/>
    </location>
</feature>
<evidence type="ECO:0000313" key="11">
    <source>
        <dbReference type="Proteomes" id="UP000239047"/>
    </source>
</evidence>
<evidence type="ECO:0000256" key="4">
    <source>
        <dbReference type="ARBA" id="ARBA00022475"/>
    </source>
</evidence>
<dbReference type="PANTHER" id="PTHR43271">
    <property type="entry name" value="BLL2771 PROTEIN"/>
    <property type="match status" value="1"/>
</dbReference>
<keyword evidence="7 8" id="KW-0472">Membrane</keyword>
<feature type="transmembrane region" description="Helical" evidence="8">
    <location>
        <begin position="253"/>
        <end position="271"/>
    </location>
</feature>
<feature type="transmembrane region" description="Helical" evidence="8">
    <location>
        <begin position="80"/>
        <end position="99"/>
    </location>
</feature>
<evidence type="ECO:0000313" key="10">
    <source>
        <dbReference type="EMBL" id="PPA71033.1"/>
    </source>
</evidence>
<dbReference type="Gene3D" id="1.20.1250.20">
    <property type="entry name" value="MFS general substrate transporter like domains"/>
    <property type="match status" value="1"/>
</dbReference>
<evidence type="ECO:0000256" key="2">
    <source>
        <dbReference type="ARBA" id="ARBA00008335"/>
    </source>
</evidence>
<dbReference type="OrthoDB" id="63984at2"/>
<dbReference type="PROSITE" id="PS50850">
    <property type="entry name" value="MFS"/>
    <property type="match status" value="1"/>
</dbReference>
<keyword evidence="4" id="KW-1003">Cell membrane</keyword>
<evidence type="ECO:0000256" key="7">
    <source>
        <dbReference type="ARBA" id="ARBA00023136"/>
    </source>
</evidence>
<feature type="transmembrane region" description="Helical" evidence="8">
    <location>
        <begin position="218"/>
        <end position="241"/>
    </location>
</feature>
<evidence type="ECO:0000256" key="6">
    <source>
        <dbReference type="ARBA" id="ARBA00022989"/>
    </source>
</evidence>
<dbReference type="GO" id="GO:0005886">
    <property type="term" value="C:plasma membrane"/>
    <property type="evidence" value="ECO:0007669"/>
    <property type="project" value="UniProtKB-SubCell"/>
</dbReference>
<keyword evidence="3" id="KW-0813">Transport</keyword>
<feature type="transmembrane region" description="Helical" evidence="8">
    <location>
        <begin position="48"/>
        <end position="68"/>
    </location>
</feature>
<feature type="transmembrane region" description="Helical" evidence="8">
    <location>
        <begin position="367"/>
        <end position="388"/>
    </location>
</feature>
<dbReference type="GO" id="GO:0022857">
    <property type="term" value="F:transmembrane transporter activity"/>
    <property type="evidence" value="ECO:0007669"/>
    <property type="project" value="InterPro"/>
</dbReference>
<evidence type="ECO:0000256" key="1">
    <source>
        <dbReference type="ARBA" id="ARBA00004651"/>
    </source>
</evidence>
<dbReference type="Proteomes" id="UP000239047">
    <property type="component" value="Unassembled WGS sequence"/>
</dbReference>
<keyword evidence="11" id="KW-1185">Reference proteome</keyword>
<keyword evidence="6 8" id="KW-1133">Transmembrane helix</keyword>
<gene>
    <name evidence="10" type="ORF">C4B60_09660</name>
</gene>
<dbReference type="InterPro" id="IPR011701">
    <property type="entry name" value="MFS"/>
</dbReference>
<feature type="transmembrane region" description="Helical" evidence="8">
    <location>
        <begin position="16"/>
        <end position="36"/>
    </location>
</feature>
<evidence type="ECO:0000256" key="5">
    <source>
        <dbReference type="ARBA" id="ARBA00022692"/>
    </source>
</evidence>
<dbReference type="SUPFAM" id="SSF103473">
    <property type="entry name" value="MFS general substrate transporter"/>
    <property type="match status" value="1"/>
</dbReference>
<dbReference type="Pfam" id="PF07690">
    <property type="entry name" value="MFS_1"/>
    <property type="match status" value="1"/>
</dbReference>
<feature type="transmembrane region" description="Helical" evidence="8">
    <location>
        <begin position="105"/>
        <end position="127"/>
    </location>
</feature>
<dbReference type="AlphaFoldDB" id="A0A2S5GDR7"/>
<dbReference type="EMBL" id="PREZ01000003">
    <property type="protein sequence ID" value="PPA71033.1"/>
    <property type="molecule type" value="Genomic_DNA"/>
</dbReference>
<feature type="domain" description="Major facilitator superfamily (MFS) profile" evidence="9">
    <location>
        <begin position="10"/>
        <end position="393"/>
    </location>
</feature>
<comment type="caution">
    <text evidence="10">The sequence shown here is derived from an EMBL/GenBank/DDBJ whole genome shotgun (WGS) entry which is preliminary data.</text>
</comment>
<feature type="transmembrane region" description="Helical" evidence="8">
    <location>
        <begin position="283"/>
        <end position="301"/>
    </location>
</feature>
<feature type="transmembrane region" description="Helical" evidence="8">
    <location>
        <begin position="342"/>
        <end position="361"/>
    </location>
</feature>
<dbReference type="CDD" id="cd17324">
    <property type="entry name" value="MFS_NepI_like"/>
    <property type="match status" value="1"/>
</dbReference>
<accession>A0A2S5GDR7</accession>
<proteinExistence type="inferred from homology"/>
<evidence type="ECO:0000256" key="3">
    <source>
        <dbReference type="ARBA" id="ARBA00022448"/>
    </source>
</evidence>
<sequence>MSYIQRGTPVFRKTSLAFFAAGFNTFAILYSTQPLLPVFSQEFGVSPATSSLSISITTITLAISLLFFGSLSEVWGRKPVMVISMFTASLLCILTAFSPDFVVLLIFRALLGVALAGLPAVAMAYLGEEIEQQSLGAAMGLYICGNAIGGVFGRVFSGVVGDLFNWQLAVGAIGVLGFASTIVFLVSLPQSRNFHSKTMHPGKLLASLFAHLKDPGMLYLFGIGFIIMGCNVAIFNYMGYALLQAPYSLSQGFVSWLFIVMIIGMYSSVWAGRLVERHGRQKMLTICLTILAAGTLLSLEGHLISKILALLIFSFGFFASQTVATSWVGYRALENKSQASSLYLFLYYIGSSIGGTLGGIFWSMYGWLGVIGMVSGFLLLGLTFVWGLSRLETRTEKAVRYRYNH</sequence>
<reference evidence="10 11" key="1">
    <citation type="submission" date="2018-02" db="EMBL/GenBank/DDBJ databases">
        <title>Jeotgalibacillus proteolyticum sp. nov. a protease producing bacterium isolated from ocean sediments of Laizhou Bay.</title>
        <authorList>
            <person name="Li Y."/>
        </authorList>
    </citation>
    <scope>NUCLEOTIDE SEQUENCE [LARGE SCALE GENOMIC DNA]</scope>
    <source>
        <strain evidence="10 11">22-7</strain>
    </source>
</reference>
<dbReference type="InterPro" id="IPR036259">
    <property type="entry name" value="MFS_trans_sf"/>
</dbReference>
<dbReference type="PANTHER" id="PTHR43271:SF1">
    <property type="entry name" value="INNER MEMBRANE TRANSPORT PROTEIN YNFM"/>
    <property type="match status" value="1"/>
</dbReference>
<evidence type="ECO:0000256" key="8">
    <source>
        <dbReference type="SAM" id="Phobius"/>
    </source>
</evidence>
<organism evidence="10 11">
    <name type="scientific">Jeotgalibacillus proteolyticus</name>
    <dbReference type="NCBI Taxonomy" id="2082395"/>
    <lineage>
        <taxon>Bacteria</taxon>
        <taxon>Bacillati</taxon>
        <taxon>Bacillota</taxon>
        <taxon>Bacilli</taxon>
        <taxon>Bacillales</taxon>
        <taxon>Caryophanaceae</taxon>
        <taxon>Jeotgalibacillus</taxon>
    </lineage>
</organism>
<dbReference type="InterPro" id="IPR020846">
    <property type="entry name" value="MFS_dom"/>
</dbReference>